<dbReference type="InterPro" id="IPR036188">
    <property type="entry name" value="FAD/NAD-bd_sf"/>
</dbReference>
<evidence type="ECO:0000256" key="5">
    <source>
        <dbReference type="ARBA" id="ARBA00023014"/>
    </source>
</evidence>
<organism evidence="6 7">
    <name type="scientific">Ravibacter arvi</name>
    <dbReference type="NCBI Taxonomy" id="2051041"/>
    <lineage>
        <taxon>Bacteria</taxon>
        <taxon>Pseudomonadati</taxon>
        <taxon>Bacteroidota</taxon>
        <taxon>Cytophagia</taxon>
        <taxon>Cytophagales</taxon>
        <taxon>Spirosomataceae</taxon>
        <taxon>Ravibacter</taxon>
    </lineage>
</organism>
<dbReference type="EMBL" id="BAABEY010000033">
    <property type="protein sequence ID" value="GAA4445450.1"/>
    <property type="molecule type" value="Genomic_DNA"/>
</dbReference>
<keyword evidence="2" id="KW-0479">Metal-binding</keyword>
<dbReference type="Gene3D" id="3.50.50.60">
    <property type="entry name" value="FAD/NAD(P)-binding domain"/>
    <property type="match status" value="1"/>
</dbReference>
<keyword evidence="7" id="KW-1185">Reference proteome</keyword>
<keyword evidence="4" id="KW-0408">Iron</keyword>
<sequence>MILVEAENFDNLGGWVVDQQFMDQMGSPFLMAHGLGIPVADAVTKVRFDRPAAYHVWVRTRDWSGPWKSDEQRAQAAIEDYPGRFQLRINGNLLETVFGTGKADWHWQYGGVVSLPEGPAEIALHDLTGFNGRCDAIIFATDEAPALPDGGPELDLLRRQLSGTDGEPLAAGRFDLVVAGGGIAGICTAVSAARQGLSVALVHNRPLVGGNNSSEVRVQLGGKVNLPPYPQIGNLVNELDPQQGQNARPAAEYKDYLKLDLVQNEEGVSLFLNTHVTETLMEGNRIKGIGTRHIRTGQRLYFEAPLFVDCTGDANLGFLAGADFRVGRESRAETGESIAPEEADQMTMGSSVMWYSVEEEGQSFTFPETSWALQFDHKTSQKARKGDWDWETGLGRDQIREFEYIRDYGLRAVFGNWSFLKNKSQLQEDFRNRRLEWVAYIAGKRESRRLMGDVILQQQDIDNSTVFPDAAVTTTWSIDLHHPKIIPDFTDEPFRARCVKTKIEPYAIPYRCFYSRNIDNLMMAGRNISVTHVALGTVRVMKTTGMMGEVVGMAASVCVKQDASPREVFEKYLDELKDLLRKGVPPVAPKEALTERQELL</sequence>
<dbReference type="Proteomes" id="UP001501508">
    <property type="component" value="Unassembled WGS sequence"/>
</dbReference>
<protein>
    <submittedName>
        <fullName evidence="6">FAD-dependent oxidoreductase</fullName>
    </submittedName>
</protein>
<evidence type="ECO:0000313" key="6">
    <source>
        <dbReference type="EMBL" id="GAA4445450.1"/>
    </source>
</evidence>
<keyword evidence="5" id="KW-0411">Iron-sulfur</keyword>
<comment type="caution">
    <text evidence="6">The sequence shown here is derived from an EMBL/GenBank/DDBJ whole genome shotgun (WGS) entry which is preliminary data.</text>
</comment>
<evidence type="ECO:0000313" key="7">
    <source>
        <dbReference type="Proteomes" id="UP001501508"/>
    </source>
</evidence>
<accession>A0ABP8M8T5</accession>
<reference evidence="7" key="1">
    <citation type="journal article" date="2019" name="Int. J. Syst. Evol. Microbiol.">
        <title>The Global Catalogue of Microorganisms (GCM) 10K type strain sequencing project: providing services to taxonomists for standard genome sequencing and annotation.</title>
        <authorList>
            <consortium name="The Broad Institute Genomics Platform"/>
            <consortium name="The Broad Institute Genome Sequencing Center for Infectious Disease"/>
            <person name="Wu L."/>
            <person name="Ma J."/>
        </authorList>
    </citation>
    <scope>NUCLEOTIDE SEQUENCE [LARGE SCALE GENOMIC DNA]</scope>
    <source>
        <strain evidence="7">JCM 31920</strain>
    </source>
</reference>
<keyword evidence="3" id="KW-0560">Oxidoreductase</keyword>
<dbReference type="RefSeq" id="WP_345031985.1">
    <property type="nucleotide sequence ID" value="NZ_BAABEY010000033.1"/>
</dbReference>
<evidence type="ECO:0000256" key="2">
    <source>
        <dbReference type="ARBA" id="ARBA00022723"/>
    </source>
</evidence>
<proteinExistence type="predicted"/>
<dbReference type="PANTHER" id="PTHR43498">
    <property type="entry name" value="FERREDOXIN:COB-COM HETERODISULFIDE REDUCTASE SUBUNIT A"/>
    <property type="match status" value="1"/>
</dbReference>
<keyword evidence="1" id="KW-0004">4Fe-4S</keyword>
<dbReference type="Pfam" id="PF12831">
    <property type="entry name" value="FAD_oxidored"/>
    <property type="match status" value="1"/>
</dbReference>
<name>A0ABP8M8T5_9BACT</name>
<dbReference type="InterPro" id="IPR039650">
    <property type="entry name" value="HdrA-like"/>
</dbReference>
<gene>
    <name evidence="6" type="ORF">GCM10023091_37170</name>
</gene>
<evidence type="ECO:0000256" key="1">
    <source>
        <dbReference type="ARBA" id="ARBA00022485"/>
    </source>
</evidence>
<evidence type="ECO:0000256" key="3">
    <source>
        <dbReference type="ARBA" id="ARBA00023002"/>
    </source>
</evidence>
<evidence type="ECO:0000256" key="4">
    <source>
        <dbReference type="ARBA" id="ARBA00023004"/>
    </source>
</evidence>
<dbReference type="SUPFAM" id="SSF51905">
    <property type="entry name" value="FAD/NAD(P)-binding domain"/>
    <property type="match status" value="1"/>
</dbReference>
<dbReference type="PANTHER" id="PTHR43498:SF1">
    <property type="entry name" value="COB--COM HETERODISULFIDE REDUCTASE IRON-SULFUR SUBUNIT A"/>
    <property type="match status" value="1"/>
</dbReference>